<evidence type="ECO:0000259" key="4">
    <source>
        <dbReference type="Pfam" id="PF10672"/>
    </source>
</evidence>
<dbReference type="InterPro" id="IPR015947">
    <property type="entry name" value="PUA-like_sf"/>
</dbReference>
<dbReference type="GeneID" id="77846318"/>
<evidence type="ECO:0000259" key="5">
    <source>
        <dbReference type="Pfam" id="PF17785"/>
    </source>
</evidence>
<reference evidence="7 9" key="4">
    <citation type="submission" date="2022-12" db="EMBL/GenBank/DDBJ databases">
        <title>Genome analysis and biological profiling of marine Salinicoccus roseus MOSEL-ME25.</title>
        <authorList>
            <person name="Mirza F.T."/>
            <person name="Xie Y."/>
            <person name="Shinwari Z.K."/>
        </authorList>
    </citation>
    <scope>NUCLEOTIDE SEQUENCE [LARGE SCALE GENOMIC DNA]</scope>
    <source>
        <strain evidence="7 9">MOSEL-ME25</strain>
    </source>
</reference>
<evidence type="ECO:0000256" key="3">
    <source>
        <dbReference type="ARBA" id="ARBA00022691"/>
    </source>
</evidence>
<name>A0A0C2HJX4_9STAP</name>
<dbReference type="Gene3D" id="3.40.50.150">
    <property type="entry name" value="Vaccinia Virus protein VP39"/>
    <property type="match status" value="1"/>
</dbReference>
<dbReference type="CDD" id="cd02440">
    <property type="entry name" value="AdoMet_MTases"/>
    <property type="match status" value="1"/>
</dbReference>
<reference evidence="9" key="2">
    <citation type="submission" date="2020-04" db="EMBL/GenBank/DDBJ databases">
        <title>Genome analysis and biological profiling of marine Cellulosimicrobium funkei MOSEL-ME6.</title>
        <authorList>
            <person name="Tanveer F."/>
            <person name="Xie Y."/>
            <person name="Shinwari Z.K."/>
        </authorList>
    </citation>
    <scope>NUCLEOTIDE SEQUENCE [LARGE SCALE GENOMIC DNA]</scope>
    <source>
        <strain evidence="9">MOSEL-ME25</strain>
    </source>
</reference>
<dbReference type="EMBL" id="JABEVU030000001">
    <property type="protein sequence ID" value="MDB0579313.1"/>
    <property type="molecule type" value="Genomic_DNA"/>
</dbReference>
<dbReference type="RefSeq" id="WP_040106916.1">
    <property type="nucleotide sequence ID" value="NZ_CANNAG010000002.1"/>
</dbReference>
<dbReference type="GO" id="GO:0032259">
    <property type="term" value="P:methylation"/>
    <property type="evidence" value="ECO:0007669"/>
    <property type="project" value="UniProtKB-KW"/>
</dbReference>
<dbReference type="PANTHER" id="PTHR43042">
    <property type="entry name" value="SAM-DEPENDENT METHYLTRANSFERASE"/>
    <property type="match status" value="1"/>
</dbReference>
<dbReference type="GO" id="GO:0003723">
    <property type="term" value="F:RNA binding"/>
    <property type="evidence" value="ECO:0007669"/>
    <property type="project" value="InterPro"/>
</dbReference>
<reference evidence="7" key="3">
    <citation type="submission" date="2020-04" db="EMBL/GenBank/DDBJ databases">
        <authorList>
            <person name="Tanveer F."/>
            <person name="Xie Y."/>
            <person name="Shinwari Z.K."/>
        </authorList>
    </citation>
    <scope>NUCLEOTIDE SEQUENCE</scope>
    <source>
        <strain evidence="7">MOSEL-ME25</strain>
    </source>
</reference>
<evidence type="ECO:0000256" key="2">
    <source>
        <dbReference type="ARBA" id="ARBA00022679"/>
    </source>
</evidence>
<dbReference type="InterPro" id="IPR041532">
    <property type="entry name" value="RlmI-like_PUA"/>
</dbReference>
<dbReference type="Proteomes" id="UP000527860">
    <property type="component" value="Unassembled WGS sequence"/>
</dbReference>
<dbReference type="Pfam" id="PF17785">
    <property type="entry name" value="PUA_3"/>
    <property type="match status" value="1"/>
</dbReference>
<keyword evidence="2" id="KW-0808">Transferase</keyword>
<reference evidence="6 8" key="1">
    <citation type="submission" date="2015-01" db="EMBL/GenBank/DDBJ databases">
        <title>Genome sequences of high lactate-tolerant strain Salinicoccus roseus W12 with industrial interest.</title>
        <authorList>
            <person name="Wang H."/>
            <person name="Yu B."/>
        </authorList>
    </citation>
    <scope>NUCLEOTIDE SEQUENCE [LARGE SCALE GENOMIC DNA]</scope>
    <source>
        <strain evidence="6 8">W12</strain>
    </source>
</reference>
<dbReference type="Gene3D" id="2.30.130.10">
    <property type="entry name" value="PUA domain"/>
    <property type="match status" value="1"/>
</dbReference>
<feature type="domain" description="RlmI-like PUA" evidence="5">
    <location>
        <begin position="4"/>
        <end position="66"/>
    </location>
</feature>
<dbReference type="Pfam" id="PF10672">
    <property type="entry name" value="Methyltrans_SAM"/>
    <property type="match status" value="1"/>
</dbReference>
<accession>A0A0C2HJX4</accession>
<dbReference type="EMBL" id="JXII01000010">
    <property type="protein sequence ID" value="KIH69851.1"/>
    <property type="molecule type" value="Genomic_DNA"/>
</dbReference>
<keyword evidence="3" id="KW-0949">S-adenosyl-L-methionine</keyword>
<protein>
    <submittedName>
        <fullName evidence="7">Class I SAM-dependent rRNA methyltransferase</fullName>
    </submittedName>
</protein>
<dbReference type="InterPro" id="IPR019614">
    <property type="entry name" value="SAM-dep_methyl-trfase"/>
</dbReference>
<comment type="caution">
    <text evidence="6">The sequence shown here is derived from an EMBL/GenBank/DDBJ whole genome shotgun (WGS) entry which is preliminary data.</text>
</comment>
<dbReference type="GO" id="GO:0008168">
    <property type="term" value="F:methyltransferase activity"/>
    <property type="evidence" value="ECO:0007669"/>
    <property type="project" value="UniProtKB-KW"/>
</dbReference>
<evidence type="ECO:0000313" key="9">
    <source>
        <dbReference type="Proteomes" id="UP000527860"/>
    </source>
</evidence>
<evidence type="ECO:0000313" key="6">
    <source>
        <dbReference type="EMBL" id="KIH69851.1"/>
    </source>
</evidence>
<dbReference type="InterPro" id="IPR029063">
    <property type="entry name" value="SAM-dependent_MTases_sf"/>
</dbReference>
<dbReference type="SUPFAM" id="SSF88697">
    <property type="entry name" value="PUA domain-like"/>
    <property type="match status" value="1"/>
</dbReference>
<organism evidence="6 8">
    <name type="scientific">Salinicoccus roseus</name>
    <dbReference type="NCBI Taxonomy" id="45670"/>
    <lineage>
        <taxon>Bacteria</taxon>
        <taxon>Bacillati</taxon>
        <taxon>Bacillota</taxon>
        <taxon>Bacilli</taxon>
        <taxon>Bacillales</taxon>
        <taxon>Staphylococcaceae</taxon>
        <taxon>Salinicoccus</taxon>
    </lineage>
</organism>
<dbReference type="Gene3D" id="3.30.750.80">
    <property type="entry name" value="RNA methyltransferase domain (HRMD) like"/>
    <property type="match status" value="1"/>
</dbReference>
<keyword evidence="9" id="KW-1185">Reference proteome</keyword>
<dbReference type="Proteomes" id="UP000031546">
    <property type="component" value="Unassembled WGS sequence"/>
</dbReference>
<dbReference type="CDD" id="cd11572">
    <property type="entry name" value="RlmI_M_like"/>
    <property type="match status" value="1"/>
</dbReference>
<sequence length="392" mass="45129">MNTIQLKRGHERAYMNGQLNIDREDLSDDTFLKDGEIVKLEDTYGRLIGIAMISFEQKAQGWVLTRDEQEAIDDAFIGRRIREALEKRAPLYNQEDTTAFRLFNEIGDGIGGFTVDNYDNHLLITFYSRGIYKIRDLIIKTLMVELKPDSITEQTRFSNQGKMETINRRIMGNVEFPITVKESGMIYSVHLDEGPMTRLFLDQRETRKTLMHNPFNAKSFLNLFSYSGTFSIAAREGGMMTTSVDLAKRSRELITENFNANNMSLEGQSIYIMEAFEFLKYAERNRQRFDAILIDPPSFSRFGKKVFKVERDFPKLIGEALKVLKPGGHLILSQNLESFTLNQFKRQIDKTLTNAGYSYTLVDVKGLPKDYPTVKGYKNGKYLKVVTVQINK</sequence>
<dbReference type="PANTHER" id="PTHR43042:SF3">
    <property type="entry name" value="RIBOSOMAL RNA LARGE SUBUNIT METHYLTRANSFERASE YWBD-RELATED"/>
    <property type="match status" value="1"/>
</dbReference>
<proteinExistence type="predicted"/>
<keyword evidence="1 7" id="KW-0489">Methyltransferase</keyword>
<dbReference type="STRING" id="45670.SN16_12270"/>
<evidence type="ECO:0000313" key="8">
    <source>
        <dbReference type="Proteomes" id="UP000031546"/>
    </source>
</evidence>
<dbReference type="SUPFAM" id="SSF53335">
    <property type="entry name" value="S-adenosyl-L-methionine-dependent methyltransferases"/>
    <property type="match status" value="1"/>
</dbReference>
<evidence type="ECO:0000256" key="1">
    <source>
        <dbReference type="ARBA" id="ARBA00022603"/>
    </source>
</evidence>
<dbReference type="AlphaFoldDB" id="A0A0C2HJX4"/>
<gene>
    <name evidence="7" type="ORF">F7P68_0002000</name>
    <name evidence="6" type="ORF">SN16_12270</name>
</gene>
<feature type="domain" description="S-adenosylmethionine-dependent methyltransferase" evidence="4">
    <location>
        <begin position="180"/>
        <end position="337"/>
    </location>
</feature>
<evidence type="ECO:0000313" key="7">
    <source>
        <dbReference type="EMBL" id="MDB0579313.1"/>
    </source>
</evidence>
<dbReference type="InterPro" id="IPR036974">
    <property type="entry name" value="PUA_sf"/>
</dbReference>
<dbReference type="OrthoDB" id="9805492at2"/>